<keyword evidence="3" id="KW-0862">Zinc</keyword>
<dbReference type="PROSITE" id="PS50865">
    <property type="entry name" value="ZF_MYND_2"/>
    <property type="match status" value="1"/>
</dbReference>
<sequence>MPPRKPTSADEITRMAAKMRVADPTVDNSAFSALTTNDAMAWIMALGHINDVDPRMRTTDSKEQREIAVENLRLGLWDVQRFDYLFPKNPYSKAPKFKISRLEGWPNWKKPHLEVRAGGVGTHKFDGFKDAQRLQSYVMTSFNLLAFTQPQMVQGLPMNPPEGPLGNWIGVKRIMGNATLDITAEGGLETPFVVYYEKDIMLIMEILDVKRVPWPAPSPQLLEQLQEAQEAKFSARPGAPLVPMMQTPKVPLVAVRYSYMEGRPEDGSQFLTHLESRLRERLPSRMSDDEVRVELENHLRAGEEMPEEHIRMFARLLSHNADLVDKEWVDDQQSHWNISAEAKKETRVSFFVPCLRPRFDVVEEIETGKKVVPHTQCGNCQKDAKTMCGSCRSVSYCTPECAKAQWPTHKLVCKISKKIKSDPSALPPDTLYIPARAYIHWTLDFGFASEQETVKIGGPSVYEPPRNQYGGERFMCRAVLQNMGKGQWDPYQGKVVYHDQGGGTAFMYDRRRSVIVRLGPQEPAKAKAVAPDVDIPFHETGYRQFAQVVRERGVQGQLLFVWARRVGDCIEIDLKDIPNQQGIRWE</sequence>
<keyword evidence="1" id="KW-0479">Metal-binding</keyword>
<accession>A0AAD7F7T2</accession>
<evidence type="ECO:0000256" key="1">
    <source>
        <dbReference type="ARBA" id="ARBA00022723"/>
    </source>
</evidence>
<evidence type="ECO:0000256" key="3">
    <source>
        <dbReference type="ARBA" id="ARBA00022833"/>
    </source>
</evidence>
<evidence type="ECO:0000256" key="4">
    <source>
        <dbReference type="PROSITE-ProRule" id="PRU00134"/>
    </source>
</evidence>
<proteinExistence type="predicted"/>
<reference evidence="6" key="1">
    <citation type="submission" date="2023-03" db="EMBL/GenBank/DDBJ databases">
        <title>Massive genome expansion in bonnet fungi (Mycena s.s.) driven by repeated elements and novel gene families across ecological guilds.</title>
        <authorList>
            <consortium name="Lawrence Berkeley National Laboratory"/>
            <person name="Harder C.B."/>
            <person name="Miyauchi S."/>
            <person name="Viragh M."/>
            <person name="Kuo A."/>
            <person name="Thoen E."/>
            <person name="Andreopoulos B."/>
            <person name="Lu D."/>
            <person name="Skrede I."/>
            <person name="Drula E."/>
            <person name="Henrissat B."/>
            <person name="Morin E."/>
            <person name="Kohler A."/>
            <person name="Barry K."/>
            <person name="LaButti K."/>
            <person name="Morin E."/>
            <person name="Salamov A."/>
            <person name="Lipzen A."/>
            <person name="Mereny Z."/>
            <person name="Hegedus B."/>
            <person name="Baldrian P."/>
            <person name="Stursova M."/>
            <person name="Weitz H."/>
            <person name="Taylor A."/>
            <person name="Grigoriev I.V."/>
            <person name="Nagy L.G."/>
            <person name="Martin F."/>
            <person name="Kauserud H."/>
        </authorList>
    </citation>
    <scope>NUCLEOTIDE SEQUENCE</scope>
    <source>
        <strain evidence="6">CBHHK002</strain>
    </source>
</reference>
<evidence type="ECO:0000313" key="6">
    <source>
        <dbReference type="EMBL" id="KAJ7369040.1"/>
    </source>
</evidence>
<dbReference type="AlphaFoldDB" id="A0AAD7F7T2"/>
<evidence type="ECO:0000256" key="2">
    <source>
        <dbReference type="ARBA" id="ARBA00022771"/>
    </source>
</evidence>
<keyword evidence="2 4" id="KW-0863">Zinc-finger</keyword>
<keyword evidence="7" id="KW-1185">Reference proteome</keyword>
<gene>
    <name evidence="6" type="ORF">DFH08DRAFT_38384</name>
</gene>
<dbReference type="SUPFAM" id="SSF144232">
    <property type="entry name" value="HIT/MYND zinc finger-like"/>
    <property type="match status" value="1"/>
</dbReference>
<organism evidence="6 7">
    <name type="scientific">Mycena albidolilacea</name>
    <dbReference type="NCBI Taxonomy" id="1033008"/>
    <lineage>
        <taxon>Eukaryota</taxon>
        <taxon>Fungi</taxon>
        <taxon>Dikarya</taxon>
        <taxon>Basidiomycota</taxon>
        <taxon>Agaricomycotina</taxon>
        <taxon>Agaricomycetes</taxon>
        <taxon>Agaricomycetidae</taxon>
        <taxon>Agaricales</taxon>
        <taxon>Marasmiineae</taxon>
        <taxon>Mycenaceae</taxon>
        <taxon>Mycena</taxon>
    </lineage>
</organism>
<dbReference type="InterPro" id="IPR002893">
    <property type="entry name" value="Znf_MYND"/>
</dbReference>
<dbReference type="EMBL" id="JARIHO010000001">
    <property type="protein sequence ID" value="KAJ7369040.1"/>
    <property type="molecule type" value="Genomic_DNA"/>
</dbReference>
<feature type="domain" description="MYND-type" evidence="5">
    <location>
        <begin position="377"/>
        <end position="413"/>
    </location>
</feature>
<dbReference type="Gene3D" id="6.10.140.2220">
    <property type="match status" value="1"/>
</dbReference>
<dbReference type="Pfam" id="PF01753">
    <property type="entry name" value="zf-MYND"/>
    <property type="match status" value="1"/>
</dbReference>
<comment type="caution">
    <text evidence="6">The sequence shown here is derived from an EMBL/GenBank/DDBJ whole genome shotgun (WGS) entry which is preliminary data.</text>
</comment>
<dbReference type="Proteomes" id="UP001218218">
    <property type="component" value="Unassembled WGS sequence"/>
</dbReference>
<dbReference type="GO" id="GO:0008270">
    <property type="term" value="F:zinc ion binding"/>
    <property type="evidence" value="ECO:0007669"/>
    <property type="project" value="UniProtKB-KW"/>
</dbReference>
<name>A0AAD7F7T2_9AGAR</name>
<evidence type="ECO:0000259" key="5">
    <source>
        <dbReference type="PROSITE" id="PS50865"/>
    </source>
</evidence>
<evidence type="ECO:0000313" key="7">
    <source>
        <dbReference type="Proteomes" id="UP001218218"/>
    </source>
</evidence>
<protein>
    <recommendedName>
        <fullName evidence="5">MYND-type domain-containing protein</fullName>
    </recommendedName>
</protein>